<keyword evidence="3" id="KW-1185">Reference proteome</keyword>
<gene>
    <name evidence="2" type="ORF">EBH_0033100</name>
</gene>
<feature type="region of interest" description="Disordered" evidence="1">
    <location>
        <begin position="123"/>
        <end position="150"/>
    </location>
</feature>
<sequence length="264" mass="27711">MARPGNGGSERPPKLRVYLTGFGPFSNVSDNPSAALVQELAAVLNTKPASSTKGELPRDPGNSPASGPPDTPVGVIPAESPAIVELCGWEVLEVSAEAVAAAVPRIHSALVNRDQKARSHLSSVGASKLADIPETQEEAEDGSTHSAEETAGEPLALALHFGVSMQSQRCSGGSKFNSCSAYGFLSLPSLLVCTLPFFSSFKSLYEGQTSGVASLFVHVPPFSAMSLQQQLAAALRLLALLGRKEYQQRQGFGKPEEAPRELAQ</sequence>
<dbReference type="Gene3D" id="3.40.630.20">
    <property type="entry name" value="Peptidase C15, pyroglutamyl peptidase I-like"/>
    <property type="match status" value="1"/>
</dbReference>
<dbReference type="EMBL" id="HG712192">
    <property type="protein sequence ID" value="CDJ50378.1"/>
    <property type="molecule type" value="Genomic_DNA"/>
</dbReference>
<dbReference type="OrthoDB" id="407146at2759"/>
<dbReference type="SUPFAM" id="SSF53182">
    <property type="entry name" value="Pyrrolidone carboxyl peptidase (pyroglutamate aminopeptidase)"/>
    <property type="match status" value="1"/>
</dbReference>
<feature type="region of interest" description="Disordered" evidence="1">
    <location>
        <begin position="47"/>
        <end position="76"/>
    </location>
</feature>
<organism evidence="2 3">
    <name type="scientific">Eimeria brunetti</name>
    <dbReference type="NCBI Taxonomy" id="51314"/>
    <lineage>
        <taxon>Eukaryota</taxon>
        <taxon>Sar</taxon>
        <taxon>Alveolata</taxon>
        <taxon>Apicomplexa</taxon>
        <taxon>Conoidasida</taxon>
        <taxon>Coccidia</taxon>
        <taxon>Eucoccidiorida</taxon>
        <taxon>Eimeriorina</taxon>
        <taxon>Eimeriidae</taxon>
        <taxon>Eimeria</taxon>
    </lineage>
</organism>
<reference evidence="2" key="2">
    <citation type="submission" date="2013-10" db="EMBL/GenBank/DDBJ databases">
        <authorList>
            <person name="Aslett M."/>
        </authorList>
    </citation>
    <scope>NUCLEOTIDE SEQUENCE [LARGE SCALE GENOMIC DNA]</scope>
    <source>
        <strain evidence="2">Houghton</strain>
    </source>
</reference>
<evidence type="ECO:0000256" key="1">
    <source>
        <dbReference type="SAM" id="MobiDB-lite"/>
    </source>
</evidence>
<reference evidence="2" key="1">
    <citation type="submission" date="2013-10" db="EMBL/GenBank/DDBJ databases">
        <title>Genomic analysis of the causative agents of coccidiosis in chickens.</title>
        <authorList>
            <person name="Reid A.J."/>
            <person name="Blake D."/>
            <person name="Billington K."/>
            <person name="Browne H."/>
            <person name="Dunn M."/>
            <person name="Hung S."/>
            <person name="Kawahara F."/>
            <person name="Miranda-Saavedra D."/>
            <person name="Mourier T."/>
            <person name="Nagra H."/>
            <person name="Otto T.D."/>
            <person name="Rawlings N."/>
            <person name="Sanchez A."/>
            <person name="Sanders M."/>
            <person name="Subramaniam C."/>
            <person name="Tay Y."/>
            <person name="Dear P."/>
            <person name="Doerig C."/>
            <person name="Gruber A."/>
            <person name="Parkinson J."/>
            <person name="Shirley M."/>
            <person name="Wan K.L."/>
            <person name="Berriman M."/>
            <person name="Tomley F."/>
            <person name="Pain A."/>
        </authorList>
    </citation>
    <scope>NUCLEOTIDE SEQUENCE [LARGE SCALE GENOMIC DNA]</scope>
    <source>
        <strain evidence="2">Houghton</strain>
    </source>
</reference>
<protein>
    <submittedName>
        <fullName evidence="2">Chromatin organization modifier domain-containing protein, putative</fullName>
    </submittedName>
</protein>
<proteinExistence type="predicted"/>
<dbReference type="AlphaFoldDB" id="U6LM81"/>
<dbReference type="Proteomes" id="UP000030750">
    <property type="component" value="Unassembled WGS sequence"/>
</dbReference>
<evidence type="ECO:0000313" key="3">
    <source>
        <dbReference type="Proteomes" id="UP000030750"/>
    </source>
</evidence>
<accession>U6LM81</accession>
<evidence type="ECO:0000313" key="2">
    <source>
        <dbReference type="EMBL" id="CDJ50378.1"/>
    </source>
</evidence>
<name>U6LM81_9EIME</name>
<dbReference type="VEuPathDB" id="ToxoDB:EBH_0033100"/>
<dbReference type="InterPro" id="IPR036440">
    <property type="entry name" value="Peptidase_C15-like_sf"/>
</dbReference>